<evidence type="ECO:0000313" key="3">
    <source>
        <dbReference type="Proteomes" id="UP000030760"/>
    </source>
</evidence>
<dbReference type="AlphaFoldDB" id="M3FMZ5"/>
<sequence length="84" mass="9530">MFLGCIVRALCERARFAAGPPMPQRKLTRDNIPAEWRELFAAHTPDGPPGQGTRRWPAARRPAFTDRTGRWTGCEELLGRRLVD</sequence>
<gene>
    <name evidence="2" type="ORF">SBD_5018</name>
</gene>
<name>M3FMZ5_9ACTN</name>
<evidence type="ECO:0000256" key="1">
    <source>
        <dbReference type="SAM" id="MobiDB-lite"/>
    </source>
</evidence>
<dbReference type="Proteomes" id="UP000030760">
    <property type="component" value="Unassembled WGS sequence"/>
</dbReference>
<proteinExistence type="predicted"/>
<feature type="region of interest" description="Disordered" evidence="1">
    <location>
        <begin position="42"/>
        <end position="61"/>
    </location>
</feature>
<evidence type="ECO:0000313" key="2">
    <source>
        <dbReference type="EMBL" id="EMF53474.1"/>
    </source>
</evidence>
<accession>M3FMZ5</accession>
<protein>
    <submittedName>
        <fullName evidence="2">Uncharacterized protein</fullName>
    </submittedName>
</protein>
<dbReference type="EMBL" id="KB405089">
    <property type="protein sequence ID" value="EMF53474.1"/>
    <property type="molecule type" value="Genomic_DNA"/>
</dbReference>
<organism evidence="2 3">
    <name type="scientific">Streptomyces bottropensis ATCC 25435</name>
    <dbReference type="NCBI Taxonomy" id="1054862"/>
    <lineage>
        <taxon>Bacteria</taxon>
        <taxon>Bacillati</taxon>
        <taxon>Actinomycetota</taxon>
        <taxon>Actinomycetes</taxon>
        <taxon>Kitasatosporales</taxon>
        <taxon>Streptomycetaceae</taxon>
        <taxon>Streptomyces</taxon>
    </lineage>
</organism>
<reference evidence="3" key="1">
    <citation type="journal article" date="2013" name="Genome Announc.">
        <title>Draft Genome Sequence of Streptomyces bottropensis ATCC 25435, a Bottromycin-Producing Actinomycete.</title>
        <authorList>
            <person name="Zhang H."/>
            <person name="Zhou W."/>
            <person name="Zhuang Y."/>
            <person name="Liang X."/>
            <person name="Liu T."/>
        </authorList>
    </citation>
    <scope>NUCLEOTIDE SEQUENCE [LARGE SCALE GENOMIC DNA]</scope>
    <source>
        <strain evidence="3">ATCC 25435</strain>
    </source>
</reference>